<name>A0ABW4QQ96_9BACT</name>
<feature type="transmembrane region" description="Helical" evidence="1">
    <location>
        <begin position="291"/>
        <end position="313"/>
    </location>
</feature>
<evidence type="ECO:0000256" key="1">
    <source>
        <dbReference type="SAM" id="Phobius"/>
    </source>
</evidence>
<keyword evidence="1" id="KW-0472">Membrane</keyword>
<organism evidence="2 3">
    <name type="scientific">Hymenobacter bucti</name>
    <dbReference type="NCBI Taxonomy" id="1844114"/>
    <lineage>
        <taxon>Bacteria</taxon>
        <taxon>Pseudomonadati</taxon>
        <taxon>Bacteroidota</taxon>
        <taxon>Cytophagia</taxon>
        <taxon>Cytophagales</taxon>
        <taxon>Hymenobacteraceae</taxon>
        <taxon>Hymenobacter</taxon>
    </lineage>
</organism>
<dbReference type="PANTHER" id="PTHR43044:SF1">
    <property type="entry name" value="QUINOL:CYTOCHROME C OXIDOREDUCTASE QUINONE-BINDING SUBUNIT 2"/>
    <property type="match status" value="1"/>
</dbReference>
<feature type="transmembrane region" description="Helical" evidence="1">
    <location>
        <begin position="26"/>
        <end position="48"/>
    </location>
</feature>
<feature type="transmembrane region" description="Helical" evidence="1">
    <location>
        <begin position="86"/>
        <end position="108"/>
    </location>
</feature>
<evidence type="ECO:0000313" key="3">
    <source>
        <dbReference type="Proteomes" id="UP001597197"/>
    </source>
</evidence>
<accession>A0ABW4QQ96</accession>
<sequence>MATLTHHHEPVVAEHLQEHPGLQRTFVTIIIAGVIVLAIGLLVAFMGWGEHHEATGHAANAAGHAEHGGSPIWLKRLLVSLWHSNVFLIGVSVVGTVFMAIQYVAYAGWSVVVKRINEALSAWLLPGAIIMILVFAASLINHDLFHWTMPGIMDKGSKTYDPIVAGKGGFLSIPFYLIRMVSYLFIWWTFSQRLRQLSLQEDLNGGTSYFHTSITTAALFLVLFAVTSSMSAWDWIMSVDVHWFSTMFGWYVFASWWVSGIAATTLIAIYLKQAGYLRMLNSNHFHDLGKFMFGFSIFWTYVWFSQFMLIWYANLPEESVYFNQRLGGFDGRYTWMFYGNLLINFAFPFLALMTRDAKRQMIMLKIVCIAILIGHWSDFYLMLMPGTLKGENGFLIEIGVALILLGAFLILVTRRLAAASLVPVNHPFIEESVHHTT</sequence>
<protein>
    <submittedName>
        <fullName evidence="2">Quinol:cytochrome C oxidoreductase</fullName>
    </submittedName>
</protein>
<feature type="transmembrane region" description="Helical" evidence="1">
    <location>
        <begin position="364"/>
        <end position="382"/>
    </location>
</feature>
<evidence type="ECO:0000313" key="2">
    <source>
        <dbReference type="EMBL" id="MFD1871560.1"/>
    </source>
</evidence>
<feature type="transmembrane region" description="Helical" evidence="1">
    <location>
        <begin position="169"/>
        <end position="188"/>
    </location>
</feature>
<feature type="transmembrane region" description="Helical" evidence="1">
    <location>
        <begin position="394"/>
        <end position="412"/>
    </location>
</feature>
<proteinExistence type="predicted"/>
<keyword evidence="1" id="KW-1133">Transmembrane helix</keyword>
<keyword evidence="3" id="KW-1185">Reference proteome</keyword>
<gene>
    <name evidence="2" type="ORF">ACFSDX_03935</name>
</gene>
<feature type="transmembrane region" description="Helical" evidence="1">
    <location>
        <begin position="333"/>
        <end position="352"/>
    </location>
</feature>
<reference evidence="3" key="1">
    <citation type="journal article" date="2019" name="Int. J. Syst. Evol. Microbiol.">
        <title>The Global Catalogue of Microorganisms (GCM) 10K type strain sequencing project: providing services to taxonomists for standard genome sequencing and annotation.</title>
        <authorList>
            <consortium name="The Broad Institute Genomics Platform"/>
            <consortium name="The Broad Institute Genome Sequencing Center for Infectious Disease"/>
            <person name="Wu L."/>
            <person name="Ma J."/>
        </authorList>
    </citation>
    <scope>NUCLEOTIDE SEQUENCE [LARGE SCALE GENOMIC DNA]</scope>
    <source>
        <strain evidence="3">CGMCC 1.15795</strain>
    </source>
</reference>
<feature type="transmembrane region" description="Helical" evidence="1">
    <location>
        <begin position="248"/>
        <end position="271"/>
    </location>
</feature>
<feature type="transmembrane region" description="Helical" evidence="1">
    <location>
        <begin position="120"/>
        <end position="140"/>
    </location>
</feature>
<dbReference type="PANTHER" id="PTHR43044">
    <property type="match status" value="1"/>
</dbReference>
<dbReference type="EMBL" id="JBHUFD010000001">
    <property type="protein sequence ID" value="MFD1871560.1"/>
    <property type="molecule type" value="Genomic_DNA"/>
</dbReference>
<dbReference type="RefSeq" id="WP_382311875.1">
    <property type="nucleotide sequence ID" value="NZ_JBHUFD010000001.1"/>
</dbReference>
<dbReference type="Proteomes" id="UP001597197">
    <property type="component" value="Unassembled WGS sequence"/>
</dbReference>
<feature type="transmembrane region" description="Helical" evidence="1">
    <location>
        <begin position="209"/>
        <end position="228"/>
    </location>
</feature>
<keyword evidence="1" id="KW-0812">Transmembrane</keyword>
<comment type="caution">
    <text evidence="2">The sequence shown here is derived from an EMBL/GenBank/DDBJ whole genome shotgun (WGS) entry which is preliminary data.</text>
</comment>